<evidence type="ECO:0000313" key="3">
    <source>
        <dbReference type="Proteomes" id="UP000298663"/>
    </source>
</evidence>
<dbReference type="OrthoDB" id="10670161at2759"/>
<accession>A0A4U5MR78</accession>
<organism evidence="2 3">
    <name type="scientific">Steinernema carpocapsae</name>
    <name type="common">Entomopathogenic nematode</name>
    <dbReference type="NCBI Taxonomy" id="34508"/>
    <lineage>
        <taxon>Eukaryota</taxon>
        <taxon>Metazoa</taxon>
        <taxon>Ecdysozoa</taxon>
        <taxon>Nematoda</taxon>
        <taxon>Chromadorea</taxon>
        <taxon>Rhabditida</taxon>
        <taxon>Tylenchina</taxon>
        <taxon>Panagrolaimomorpha</taxon>
        <taxon>Strongyloidoidea</taxon>
        <taxon>Steinernematidae</taxon>
        <taxon>Steinernema</taxon>
    </lineage>
</organism>
<comment type="caution">
    <text evidence="2">The sequence shown here is derived from an EMBL/GenBank/DDBJ whole genome shotgun (WGS) entry which is preliminary data.</text>
</comment>
<feature type="region of interest" description="Disordered" evidence="1">
    <location>
        <begin position="356"/>
        <end position="416"/>
    </location>
</feature>
<feature type="region of interest" description="Disordered" evidence="1">
    <location>
        <begin position="661"/>
        <end position="685"/>
    </location>
</feature>
<sequence>MLSKIKNSGTWNVEADIADETPQMSGFPPGLSSRKRRQWARQSPDVDYVPPKKETYLSPRKSGRLQARKAPSPSITESSGDLVVDSPAATIDSRDSLDFAEGEEQGSSQRTRKELKERKEWTRRPHKHRQYLEVLTTEIGRTPELHRIESDVKLCELDAETRKRWIAVMAIVNSSYPEVQSENAWREWCKLRRGWLRAIKSPSYWDPSLCPKMWKYKLTFLETYLNPPEIRVQRNYLTTEVTKVLHNIRASKSWNWKQPVRPTTQVNMIEFIDFLKGEIAKCPNLMKEDVTKMETPEGLSPEAFAEWDQVVCNTRKRSITCSNEAFVWRTWKNHEHERLARMSGSPEADVIEALENPASRPTSTSPSTASRPPSSLESRPSLSISPGPSTSGLHIGLVNVRPLPGTSQRSKRPARFQARNASACLSTEIRKYPSLAKICKARDLVKPWSVEATSDWKKVVGVVQSKFPDVSEQILLDSFMNFEINLSDMTTMEEARKEDSNGTRENWFINQRKKAAQQIHPVLRDVSLTARCGQDSIDYLVEEISRYSEFYTVDTEVITLESLSGDALFAWNRIMQSLVWKYSDATETLAWKAWKLLRHKYLQGMCSRKWRGRLEFLTEGEPVDEPPQPLLNAQIILEDPAKIPKKEIITLDDDFPVSPNCPSVRSSTDSLDSTPKSLKQEPLRSPQKVDGFKIALLDSWRKIEAAANGPTHISELKREILGIMENRYEQMQMS</sequence>
<feature type="compositionally biased region" description="Polar residues" evidence="1">
    <location>
        <begin position="661"/>
        <end position="677"/>
    </location>
</feature>
<proteinExistence type="predicted"/>
<dbReference type="EMBL" id="AZBU02000006">
    <property type="protein sequence ID" value="TKR72170.1"/>
    <property type="molecule type" value="Genomic_DNA"/>
</dbReference>
<evidence type="ECO:0000313" key="2">
    <source>
        <dbReference type="EMBL" id="TKR72170.1"/>
    </source>
</evidence>
<feature type="compositionally biased region" description="Polar residues" evidence="1">
    <location>
        <begin position="1"/>
        <end position="11"/>
    </location>
</feature>
<evidence type="ECO:0000256" key="1">
    <source>
        <dbReference type="SAM" id="MobiDB-lite"/>
    </source>
</evidence>
<feature type="compositionally biased region" description="Low complexity" evidence="1">
    <location>
        <begin position="357"/>
        <end position="386"/>
    </location>
</feature>
<feature type="compositionally biased region" description="Basic and acidic residues" evidence="1">
    <location>
        <begin position="111"/>
        <end position="121"/>
    </location>
</feature>
<feature type="region of interest" description="Disordered" evidence="1">
    <location>
        <begin position="1"/>
        <end position="121"/>
    </location>
</feature>
<reference evidence="2 3" key="1">
    <citation type="journal article" date="2015" name="Genome Biol.">
        <title>Comparative genomics of Steinernema reveals deeply conserved gene regulatory networks.</title>
        <authorList>
            <person name="Dillman A.R."/>
            <person name="Macchietto M."/>
            <person name="Porter C.F."/>
            <person name="Rogers A."/>
            <person name="Williams B."/>
            <person name="Antoshechkin I."/>
            <person name="Lee M.M."/>
            <person name="Goodwin Z."/>
            <person name="Lu X."/>
            <person name="Lewis E.E."/>
            <person name="Goodrich-Blair H."/>
            <person name="Stock S.P."/>
            <person name="Adams B.J."/>
            <person name="Sternberg P.W."/>
            <person name="Mortazavi A."/>
        </authorList>
    </citation>
    <scope>NUCLEOTIDE SEQUENCE [LARGE SCALE GENOMIC DNA]</scope>
    <source>
        <strain evidence="2 3">ALL</strain>
    </source>
</reference>
<reference evidence="2 3" key="2">
    <citation type="journal article" date="2019" name="G3 (Bethesda)">
        <title>Hybrid Assembly of the Genome of the Entomopathogenic Nematode Steinernema carpocapsae Identifies the X-Chromosome.</title>
        <authorList>
            <person name="Serra L."/>
            <person name="Macchietto M."/>
            <person name="Macias-Munoz A."/>
            <person name="McGill C.J."/>
            <person name="Rodriguez I.M."/>
            <person name="Rodriguez B."/>
            <person name="Murad R."/>
            <person name="Mortazavi A."/>
        </authorList>
    </citation>
    <scope>NUCLEOTIDE SEQUENCE [LARGE SCALE GENOMIC DNA]</scope>
    <source>
        <strain evidence="2 3">ALL</strain>
    </source>
</reference>
<dbReference type="AlphaFoldDB" id="A0A4U5MR78"/>
<name>A0A4U5MR78_STECR</name>
<protein>
    <submittedName>
        <fullName evidence="2">Uncharacterized protein</fullName>
    </submittedName>
</protein>
<dbReference type="Proteomes" id="UP000298663">
    <property type="component" value="Unassembled WGS sequence"/>
</dbReference>
<keyword evidence="3" id="KW-1185">Reference proteome</keyword>
<gene>
    <name evidence="2" type="ORF">L596_019668</name>
</gene>